<dbReference type="InterPro" id="IPR036163">
    <property type="entry name" value="HMA_dom_sf"/>
</dbReference>
<dbReference type="SUPFAM" id="SSF56784">
    <property type="entry name" value="HAD-like"/>
    <property type="match status" value="1"/>
</dbReference>
<dbReference type="Proteomes" id="UP000643405">
    <property type="component" value="Unassembled WGS sequence"/>
</dbReference>
<dbReference type="Pfam" id="PF00122">
    <property type="entry name" value="E1-E2_ATPase"/>
    <property type="match status" value="1"/>
</dbReference>
<evidence type="ECO:0000256" key="7">
    <source>
        <dbReference type="ARBA" id="ARBA00023136"/>
    </source>
</evidence>
<dbReference type="GO" id="GO:0046872">
    <property type="term" value="F:metal ion binding"/>
    <property type="evidence" value="ECO:0007669"/>
    <property type="project" value="UniProtKB-KW"/>
</dbReference>
<evidence type="ECO:0000256" key="8">
    <source>
        <dbReference type="RuleBase" id="RU362081"/>
    </source>
</evidence>
<feature type="transmembrane region" description="Helical" evidence="8">
    <location>
        <begin position="214"/>
        <end position="232"/>
    </location>
</feature>
<dbReference type="PROSITE" id="PS01047">
    <property type="entry name" value="HMA_1"/>
    <property type="match status" value="1"/>
</dbReference>
<dbReference type="SUPFAM" id="SSF81665">
    <property type="entry name" value="Calcium ATPase, transmembrane domain M"/>
    <property type="match status" value="1"/>
</dbReference>
<dbReference type="PANTHER" id="PTHR46594">
    <property type="entry name" value="P-TYPE CATION-TRANSPORTING ATPASE"/>
    <property type="match status" value="1"/>
</dbReference>
<feature type="region of interest" description="Disordered" evidence="9">
    <location>
        <begin position="743"/>
        <end position="766"/>
    </location>
</feature>
<dbReference type="InterPro" id="IPR008250">
    <property type="entry name" value="ATPase_P-typ_transduc_dom_A_sf"/>
</dbReference>
<keyword evidence="6 8" id="KW-1133">Transmembrane helix</keyword>
<feature type="transmembrane region" description="Helical" evidence="8">
    <location>
        <begin position="395"/>
        <end position="419"/>
    </location>
</feature>
<organism evidence="11 12">
    <name type="scientific">Oryzicola mucosus</name>
    <dbReference type="NCBI Taxonomy" id="2767425"/>
    <lineage>
        <taxon>Bacteria</taxon>
        <taxon>Pseudomonadati</taxon>
        <taxon>Pseudomonadota</taxon>
        <taxon>Alphaproteobacteria</taxon>
        <taxon>Hyphomicrobiales</taxon>
        <taxon>Phyllobacteriaceae</taxon>
        <taxon>Oryzicola</taxon>
    </lineage>
</organism>
<feature type="transmembrane region" description="Helical" evidence="8">
    <location>
        <begin position="690"/>
        <end position="709"/>
    </location>
</feature>
<keyword evidence="12" id="KW-1185">Reference proteome</keyword>
<dbReference type="RefSeq" id="WP_188166350.1">
    <property type="nucleotide sequence ID" value="NZ_JACVVX010000008.1"/>
</dbReference>
<dbReference type="InterPro" id="IPR023214">
    <property type="entry name" value="HAD_sf"/>
</dbReference>
<keyword evidence="8" id="KW-0067">ATP-binding</keyword>
<feature type="transmembrane region" description="Helical" evidence="8">
    <location>
        <begin position="121"/>
        <end position="142"/>
    </location>
</feature>
<dbReference type="NCBIfam" id="TIGR01525">
    <property type="entry name" value="ATPase-IB_hvy"/>
    <property type="match status" value="1"/>
</dbReference>
<dbReference type="SUPFAM" id="SSF55008">
    <property type="entry name" value="HMA, heavy metal-associated domain"/>
    <property type="match status" value="1"/>
</dbReference>
<evidence type="ECO:0000256" key="3">
    <source>
        <dbReference type="ARBA" id="ARBA00022692"/>
    </source>
</evidence>
<dbReference type="GO" id="GO:0005524">
    <property type="term" value="F:ATP binding"/>
    <property type="evidence" value="ECO:0007669"/>
    <property type="project" value="UniProtKB-UniRule"/>
</dbReference>
<keyword evidence="4 8" id="KW-0479">Metal-binding</keyword>
<feature type="transmembrane region" description="Helical" evidence="8">
    <location>
        <begin position="154"/>
        <end position="174"/>
    </location>
</feature>
<evidence type="ECO:0000313" key="11">
    <source>
        <dbReference type="EMBL" id="MBD0416906.1"/>
    </source>
</evidence>
<dbReference type="GO" id="GO:0005886">
    <property type="term" value="C:plasma membrane"/>
    <property type="evidence" value="ECO:0007669"/>
    <property type="project" value="UniProtKB-SubCell"/>
</dbReference>
<dbReference type="Gene3D" id="2.70.150.10">
    <property type="entry name" value="Calcium-transporting ATPase, cytoplasmic transduction domain A"/>
    <property type="match status" value="1"/>
</dbReference>
<dbReference type="PRINTS" id="PR00943">
    <property type="entry name" value="CUATPASE"/>
</dbReference>
<dbReference type="Gene3D" id="3.40.50.1000">
    <property type="entry name" value="HAD superfamily/HAD-like"/>
    <property type="match status" value="1"/>
</dbReference>
<comment type="caution">
    <text evidence="11">The sequence shown here is derived from an EMBL/GenBank/DDBJ whole genome shotgun (WGS) entry which is preliminary data.</text>
</comment>
<dbReference type="InterPro" id="IPR017969">
    <property type="entry name" value="Heavy-metal-associated_CS"/>
</dbReference>
<gene>
    <name evidence="11" type="primary">cadA</name>
    <name evidence="11" type="ORF">ICI42_19840</name>
</gene>
<keyword evidence="5" id="KW-1278">Translocase</keyword>
<dbReference type="GO" id="GO:0019829">
    <property type="term" value="F:ATPase-coupled monoatomic cation transmembrane transporter activity"/>
    <property type="evidence" value="ECO:0007669"/>
    <property type="project" value="InterPro"/>
</dbReference>
<keyword evidence="8" id="KW-0547">Nucleotide-binding</keyword>
<feature type="transmembrane region" description="Helical" evidence="8">
    <location>
        <begin position="370"/>
        <end position="389"/>
    </location>
</feature>
<dbReference type="GO" id="GO:0015662">
    <property type="term" value="F:P-type ion transporter activity"/>
    <property type="evidence" value="ECO:0007669"/>
    <property type="project" value="UniProtKB-ARBA"/>
</dbReference>
<reference evidence="11" key="1">
    <citation type="submission" date="2020-09" db="EMBL/GenBank/DDBJ databases">
        <title>Genome seq and assembly of Tianweitania sp.</title>
        <authorList>
            <person name="Chhetri G."/>
        </authorList>
    </citation>
    <scope>NUCLEOTIDE SEQUENCE</scope>
    <source>
        <strain evidence="11">Rool2</strain>
    </source>
</reference>
<dbReference type="Pfam" id="PF00403">
    <property type="entry name" value="HMA"/>
    <property type="match status" value="1"/>
</dbReference>
<dbReference type="CDD" id="cd00371">
    <property type="entry name" value="HMA"/>
    <property type="match status" value="1"/>
</dbReference>
<dbReference type="Pfam" id="PF00702">
    <property type="entry name" value="Hydrolase"/>
    <property type="match status" value="1"/>
</dbReference>
<evidence type="ECO:0000256" key="4">
    <source>
        <dbReference type="ARBA" id="ARBA00022723"/>
    </source>
</evidence>
<comment type="similarity">
    <text evidence="2 8">Belongs to the cation transport ATPase (P-type) (TC 3.A.3) family. Type IB subfamily.</text>
</comment>
<dbReference type="InterPro" id="IPR023299">
    <property type="entry name" value="ATPase_P-typ_cyto_dom_N"/>
</dbReference>
<evidence type="ECO:0000256" key="6">
    <source>
        <dbReference type="ARBA" id="ARBA00022989"/>
    </source>
</evidence>
<dbReference type="Gene3D" id="3.40.1110.10">
    <property type="entry name" value="Calcium-transporting ATPase, cytoplasmic domain N"/>
    <property type="match status" value="1"/>
</dbReference>
<dbReference type="PANTHER" id="PTHR46594:SF4">
    <property type="entry name" value="P-TYPE CATION-TRANSPORTING ATPASE"/>
    <property type="match status" value="1"/>
</dbReference>
<feature type="domain" description="HMA" evidence="10">
    <location>
        <begin position="40"/>
        <end position="105"/>
    </location>
</feature>
<dbReference type="InterPro" id="IPR018303">
    <property type="entry name" value="ATPase_P-typ_P_site"/>
</dbReference>
<dbReference type="NCBIfam" id="TIGR01512">
    <property type="entry name" value="ATPase-IB2_Cd"/>
    <property type="match status" value="1"/>
</dbReference>
<proteinExistence type="inferred from homology"/>
<feature type="transmembrane region" description="Helical" evidence="8">
    <location>
        <begin position="715"/>
        <end position="734"/>
    </location>
</feature>
<feature type="compositionally biased region" description="Polar residues" evidence="9">
    <location>
        <begin position="745"/>
        <end position="759"/>
    </location>
</feature>
<dbReference type="SUPFAM" id="SSF81653">
    <property type="entry name" value="Calcium ATPase, transduction domain A"/>
    <property type="match status" value="1"/>
</dbReference>
<protein>
    <submittedName>
        <fullName evidence="11">Cadmium-translocating P-type ATPase</fullName>
    </submittedName>
</protein>
<evidence type="ECO:0000313" key="12">
    <source>
        <dbReference type="Proteomes" id="UP000643405"/>
    </source>
</evidence>
<keyword evidence="8" id="KW-1003">Cell membrane</keyword>
<feature type="transmembrane region" description="Helical" evidence="8">
    <location>
        <begin position="186"/>
        <end position="208"/>
    </location>
</feature>
<dbReference type="InterPro" id="IPR036412">
    <property type="entry name" value="HAD-like_sf"/>
</dbReference>
<evidence type="ECO:0000256" key="1">
    <source>
        <dbReference type="ARBA" id="ARBA00004370"/>
    </source>
</evidence>
<keyword evidence="7 8" id="KW-0472">Membrane</keyword>
<dbReference type="InterPro" id="IPR027256">
    <property type="entry name" value="P-typ_ATPase_IB"/>
</dbReference>
<dbReference type="NCBIfam" id="TIGR01494">
    <property type="entry name" value="ATPase_P-type"/>
    <property type="match status" value="2"/>
</dbReference>
<evidence type="ECO:0000256" key="5">
    <source>
        <dbReference type="ARBA" id="ARBA00022967"/>
    </source>
</evidence>
<dbReference type="Gene3D" id="3.30.70.100">
    <property type="match status" value="1"/>
</dbReference>
<dbReference type="PRINTS" id="PR00119">
    <property type="entry name" value="CATATPASE"/>
</dbReference>
<dbReference type="NCBIfam" id="TIGR01511">
    <property type="entry name" value="ATPase-IB1_Cu"/>
    <property type="match status" value="1"/>
</dbReference>
<dbReference type="InterPro" id="IPR023298">
    <property type="entry name" value="ATPase_P-typ_TM_dom_sf"/>
</dbReference>
<name>A0A8J6U1G3_9HYPH</name>
<evidence type="ECO:0000259" key="10">
    <source>
        <dbReference type="PROSITE" id="PS50846"/>
    </source>
</evidence>
<evidence type="ECO:0000256" key="2">
    <source>
        <dbReference type="ARBA" id="ARBA00006024"/>
    </source>
</evidence>
<dbReference type="InterPro" id="IPR001757">
    <property type="entry name" value="P_typ_ATPase"/>
</dbReference>
<dbReference type="EMBL" id="JACVVX010000008">
    <property type="protein sequence ID" value="MBD0416906.1"/>
    <property type="molecule type" value="Genomic_DNA"/>
</dbReference>
<dbReference type="InterPro" id="IPR006121">
    <property type="entry name" value="HMA_dom"/>
</dbReference>
<dbReference type="InterPro" id="IPR059000">
    <property type="entry name" value="ATPase_P-type_domA"/>
</dbReference>
<dbReference type="PROSITE" id="PS50846">
    <property type="entry name" value="HMA_2"/>
    <property type="match status" value="1"/>
</dbReference>
<dbReference type="CDD" id="cd02092">
    <property type="entry name" value="P-type_ATPase_FixI-like"/>
    <property type="match status" value="1"/>
</dbReference>
<accession>A0A8J6U1G3</accession>
<dbReference type="GO" id="GO:0016887">
    <property type="term" value="F:ATP hydrolysis activity"/>
    <property type="evidence" value="ECO:0007669"/>
    <property type="project" value="InterPro"/>
</dbReference>
<evidence type="ECO:0000256" key="9">
    <source>
        <dbReference type="SAM" id="MobiDB-lite"/>
    </source>
</evidence>
<comment type="subcellular location">
    <subcellularLocation>
        <location evidence="8">Cell membrane</location>
    </subcellularLocation>
    <subcellularLocation>
        <location evidence="1">Membrane</location>
    </subcellularLocation>
</comment>
<dbReference type="AlphaFoldDB" id="A0A8J6U1G3"/>
<keyword evidence="3 8" id="KW-0812">Transmembrane</keyword>
<dbReference type="PROSITE" id="PS00154">
    <property type="entry name" value="ATPASE_E1_E2"/>
    <property type="match status" value="1"/>
</dbReference>
<dbReference type="GO" id="GO:0030001">
    <property type="term" value="P:metal ion transport"/>
    <property type="evidence" value="ECO:0007669"/>
    <property type="project" value="UniProtKB-ARBA"/>
</dbReference>
<sequence>MTVCCAPDAEVALGIPVHGATGPSREEIGLTSRLSPAGLRHVDLSVPGVHCSDCIRNVERALGALAGVERARVNLSTKRVGVDWRADAAVPALTETLNELGYEAHLFEAGDEERDDTMAELVRGLAVAGFAAGNIMLLSVSVWSGADAATRDMFHWLSALIALPALAFAGRIFFRSAWGAVRNGRTNMDVPISIGILLAFGLSLYETATSGPHAYFDAAASLLFFLLIGRTLDHMMRERARVAVKGLARLAARGATVIDEDGSRNYRPVSEIVPGVRLQLAAGERVPVDAVVVAGRSELDCAIVSGESAPQAVAPGDTIRAGTLNLTGALEIEATAAAADSFLAEMVRLMEAAESGRGGYRRIADRASTLYAPVVHLTAFLAFVAWLFIDGDFHHAITIAIAVLIITCPCALGLAVPIVQVAAARKLFENGIMVKDGSALERLAEIDRVAFDKTGTLTMGQPLLLTADNVNPEELGIAAALGARSRHPLSQALYRAGIRWMATAPRFDGVTELPGFGMESQANGDHYRLGRAAWALAEGSATTGTVLSRNGKLLAAFSFEDSLRIDAFEAVHRLQAAGVGTEMVSGDRADAVENIAKSLDIGLATPGMLPEDKVARLQTLKAAGHRVLMVGDGLNDAPALAAAHVSMAPATAADIGRSAADFVFLRDSLLAVPLARDVAIRSNRLIRQNLGLAIVYNLIAVPIALFGYVTPLVAALAMSLSSVIVIANGLRLGAGGTARIAKASDSPTGNGADSLTGNGTLLGAPV</sequence>